<sequence>MHEYIGAVHIHSVFSDGTGEVPDIAKYADEVGLDFIMLTDHNTLRALHEGYEKWYGNTLVLVGCEINDKENKNHYLAFGIDEAFSTRTPAKKYVAKVNELGGIGFIAHPHEKRTHKEHPAYPWVDWEIDEFTGIEIWNHMSEWVENLTEENKYRSFLHPLRTITAPPKETLKIWDERSQKRRVVGIGGVDAHAHKYNLVGFLEVEIFPYKVLFKSIRTHVLLDKEIKKGKTQKDIDNAKWQIYNALREGKCFVANDYVAESKGFRFYAEQKDKIFHMGETIPDSKNILLHVWLPGTESEIRLIRNGHLVELVKGISAEFEINKKGAYRVEIYKDGRAWIYSNHIRIAI</sequence>
<feature type="domain" description="Polymerase/histidinol phosphatase N-terminal" evidence="1">
    <location>
        <begin position="6"/>
        <end position="70"/>
    </location>
</feature>
<dbReference type="InterPro" id="IPR003141">
    <property type="entry name" value="Pol/His_phosphatase_N"/>
</dbReference>
<protein>
    <submittedName>
        <fullName evidence="2">PHP domain-containing protein</fullName>
    </submittedName>
</protein>
<proteinExistence type="predicted"/>
<dbReference type="InterPro" id="IPR052018">
    <property type="entry name" value="PHP_domain"/>
</dbReference>
<dbReference type="InterPro" id="IPR004013">
    <property type="entry name" value="PHP_dom"/>
</dbReference>
<dbReference type="Gene3D" id="3.20.20.140">
    <property type="entry name" value="Metal-dependent hydrolases"/>
    <property type="match status" value="1"/>
</dbReference>
<dbReference type="InterPro" id="IPR016195">
    <property type="entry name" value="Pol/histidinol_Pase-like"/>
</dbReference>
<comment type="caution">
    <text evidence="2">The sequence shown here is derived from an EMBL/GenBank/DDBJ whole genome shotgun (WGS) entry which is preliminary data.</text>
</comment>
<dbReference type="GO" id="GO:0004534">
    <property type="term" value="F:5'-3' RNA exonuclease activity"/>
    <property type="evidence" value="ECO:0007669"/>
    <property type="project" value="TreeGrafter"/>
</dbReference>
<dbReference type="PANTHER" id="PTHR42924:SF3">
    <property type="entry name" value="POLYMERASE_HISTIDINOL PHOSPHATASE N-TERMINAL DOMAIN-CONTAINING PROTEIN"/>
    <property type="match status" value="1"/>
</dbReference>
<dbReference type="Pfam" id="PF02811">
    <property type="entry name" value="PHP"/>
    <property type="match status" value="1"/>
</dbReference>
<reference evidence="2" key="1">
    <citation type="journal article" date="2020" name="mSystems">
        <title>Genome- and Community-Level Interaction Insights into Carbon Utilization and Element Cycling Functions of Hydrothermarchaeota in Hydrothermal Sediment.</title>
        <authorList>
            <person name="Zhou Z."/>
            <person name="Liu Y."/>
            <person name="Xu W."/>
            <person name="Pan J."/>
            <person name="Luo Z.H."/>
            <person name="Li M."/>
        </authorList>
    </citation>
    <scope>NUCLEOTIDE SEQUENCE [LARGE SCALE GENOMIC DNA]</scope>
    <source>
        <strain evidence="2">SpSt-479</strain>
    </source>
</reference>
<dbReference type="SUPFAM" id="SSF89550">
    <property type="entry name" value="PHP domain-like"/>
    <property type="match status" value="1"/>
</dbReference>
<name>A0A7V2ZL66_9BACT</name>
<evidence type="ECO:0000259" key="1">
    <source>
        <dbReference type="SMART" id="SM00481"/>
    </source>
</evidence>
<accession>A0A7V2ZL66</accession>
<organism evidence="2">
    <name type="scientific">Ignavibacterium album</name>
    <dbReference type="NCBI Taxonomy" id="591197"/>
    <lineage>
        <taxon>Bacteria</taxon>
        <taxon>Pseudomonadati</taxon>
        <taxon>Ignavibacteriota</taxon>
        <taxon>Ignavibacteria</taxon>
        <taxon>Ignavibacteriales</taxon>
        <taxon>Ignavibacteriaceae</taxon>
        <taxon>Ignavibacterium</taxon>
    </lineage>
</organism>
<dbReference type="SMART" id="SM00481">
    <property type="entry name" value="POLIIIAc"/>
    <property type="match status" value="1"/>
</dbReference>
<dbReference type="GO" id="GO:0035312">
    <property type="term" value="F:5'-3' DNA exonuclease activity"/>
    <property type="evidence" value="ECO:0007669"/>
    <property type="project" value="TreeGrafter"/>
</dbReference>
<dbReference type="EMBL" id="DSUJ01000008">
    <property type="protein sequence ID" value="HFI92009.1"/>
    <property type="molecule type" value="Genomic_DNA"/>
</dbReference>
<gene>
    <name evidence="2" type="ORF">ENS31_10870</name>
</gene>
<dbReference type="CDD" id="cd07432">
    <property type="entry name" value="PHP_HisPPase"/>
    <property type="match status" value="1"/>
</dbReference>
<dbReference type="PANTHER" id="PTHR42924">
    <property type="entry name" value="EXONUCLEASE"/>
    <property type="match status" value="1"/>
</dbReference>
<dbReference type="AlphaFoldDB" id="A0A7V2ZL66"/>
<evidence type="ECO:0000313" key="2">
    <source>
        <dbReference type="EMBL" id="HFI92009.1"/>
    </source>
</evidence>